<keyword evidence="1" id="KW-1133">Transmembrane helix</keyword>
<evidence type="ECO:0000313" key="2">
    <source>
        <dbReference type="EMBL" id="MFD2866062.1"/>
    </source>
</evidence>
<keyword evidence="3" id="KW-1185">Reference proteome</keyword>
<keyword evidence="1" id="KW-0812">Transmembrane</keyword>
<reference evidence="3" key="1">
    <citation type="journal article" date="2019" name="Int. J. Syst. Evol. Microbiol.">
        <title>The Global Catalogue of Microorganisms (GCM) 10K type strain sequencing project: providing services to taxonomists for standard genome sequencing and annotation.</title>
        <authorList>
            <consortium name="The Broad Institute Genomics Platform"/>
            <consortium name="The Broad Institute Genome Sequencing Center for Infectious Disease"/>
            <person name="Wu L."/>
            <person name="Ma J."/>
        </authorList>
    </citation>
    <scope>NUCLEOTIDE SEQUENCE [LARGE SCALE GENOMIC DNA]</scope>
    <source>
        <strain evidence="3">KCTC 52232</strain>
    </source>
</reference>
<organism evidence="2 3">
    <name type="scientific">Mucilaginibacter antarcticus</name>
    <dbReference type="NCBI Taxonomy" id="1855725"/>
    <lineage>
        <taxon>Bacteria</taxon>
        <taxon>Pseudomonadati</taxon>
        <taxon>Bacteroidota</taxon>
        <taxon>Sphingobacteriia</taxon>
        <taxon>Sphingobacteriales</taxon>
        <taxon>Sphingobacteriaceae</taxon>
        <taxon>Mucilaginibacter</taxon>
    </lineage>
</organism>
<dbReference type="Proteomes" id="UP001597601">
    <property type="component" value="Unassembled WGS sequence"/>
</dbReference>
<comment type="caution">
    <text evidence="2">The sequence shown here is derived from an EMBL/GenBank/DDBJ whole genome shotgun (WGS) entry which is preliminary data.</text>
</comment>
<evidence type="ECO:0000313" key="3">
    <source>
        <dbReference type="Proteomes" id="UP001597601"/>
    </source>
</evidence>
<name>A0ABW5XS71_9SPHI</name>
<keyword evidence="1" id="KW-0472">Membrane</keyword>
<dbReference type="EMBL" id="JBHUON010000020">
    <property type="protein sequence ID" value="MFD2866062.1"/>
    <property type="molecule type" value="Genomic_DNA"/>
</dbReference>
<accession>A0ABW5XS71</accession>
<evidence type="ECO:0000256" key="1">
    <source>
        <dbReference type="SAM" id="Phobius"/>
    </source>
</evidence>
<gene>
    <name evidence="2" type="ORF">ACFSYC_15300</name>
</gene>
<feature type="transmembrane region" description="Helical" evidence="1">
    <location>
        <begin position="24"/>
        <end position="41"/>
    </location>
</feature>
<protein>
    <recommendedName>
        <fullName evidence="4">DUF3592 domain-containing protein</fullName>
    </recommendedName>
</protein>
<evidence type="ECO:0008006" key="4">
    <source>
        <dbReference type="Google" id="ProtNLM"/>
    </source>
</evidence>
<feature type="transmembrane region" description="Helical" evidence="1">
    <location>
        <begin position="177"/>
        <end position="198"/>
    </location>
</feature>
<dbReference type="RefSeq" id="WP_377129373.1">
    <property type="nucleotide sequence ID" value="NZ_JBHUHN010000001.1"/>
</dbReference>
<sequence length="214" mass="24606">MTEINYTFKEKVLFILVPISYPRMYTQSIGAVVIIVALFVWSDDQLRRQLSTKPISGIITDIKIGSKGGSAGGKYSGRSTYYHLQIAGYKRNFELADASVFENWQLDEDDFKKGDQASFSIMAVEESYRQKPTEYLMQRNIDWPQESSSIKIYGLNINGKRVLSANATIRGQTYGRWFWLMVPLFMYAFFCILIRTQLKNWTQAAENKDLDGVI</sequence>
<proteinExistence type="predicted"/>